<proteinExistence type="predicted"/>
<sequence length="99" mass="11567">MLFGDNKPDWESPIYVASSQKFPVLKELEEKSRLGYKGLNLFVKAVMFSTKHFYDHCSKHCSNPEKVEVHPPKTHDELEHLILLLRRHLKYGDENLACN</sequence>
<name>A0A4Y2LZQ1_ARAVE</name>
<evidence type="ECO:0000313" key="2">
    <source>
        <dbReference type="Proteomes" id="UP000499080"/>
    </source>
</evidence>
<comment type="caution">
    <text evidence="1">The sequence shown here is derived from an EMBL/GenBank/DDBJ whole genome shotgun (WGS) entry which is preliminary data.</text>
</comment>
<accession>A0A4Y2LZQ1</accession>
<dbReference type="AlphaFoldDB" id="A0A4Y2LZQ1"/>
<evidence type="ECO:0000313" key="1">
    <source>
        <dbReference type="EMBL" id="GBN19613.1"/>
    </source>
</evidence>
<organism evidence="1 2">
    <name type="scientific">Araneus ventricosus</name>
    <name type="common">Orbweaver spider</name>
    <name type="synonym">Epeira ventricosa</name>
    <dbReference type="NCBI Taxonomy" id="182803"/>
    <lineage>
        <taxon>Eukaryota</taxon>
        <taxon>Metazoa</taxon>
        <taxon>Ecdysozoa</taxon>
        <taxon>Arthropoda</taxon>
        <taxon>Chelicerata</taxon>
        <taxon>Arachnida</taxon>
        <taxon>Araneae</taxon>
        <taxon>Araneomorphae</taxon>
        <taxon>Entelegynae</taxon>
        <taxon>Araneoidea</taxon>
        <taxon>Araneidae</taxon>
        <taxon>Araneus</taxon>
    </lineage>
</organism>
<keyword evidence="2" id="KW-1185">Reference proteome</keyword>
<reference evidence="1 2" key="1">
    <citation type="journal article" date="2019" name="Sci. Rep.">
        <title>Orb-weaving spider Araneus ventricosus genome elucidates the spidroin gene catalogue.</title>
        <authorList>
            <person name="Kono N."/>
            <person name="Nakamura H."/>
            <person name="Ohtoshi R."/>
            <person name="Moran D.A.P."/>
            <person name="Shinohara A."/>
            <person name="Yoshida Y."/>
            <person name="Fujiwara M."/>
            <person name="Mori M."/>
            <person name="Tomita M."/>
            <person name="Arakawa K."/>
        </authorList>
    </citation>
    <scope>NUCLEOTIDE SEQUENCE [LARGE SCALE GENOMIC DNA]</scope>
</reference>
<dbReference type="Proteomes" id="UP000499080">
    <property type="component" value="Unassembled WGS sequence"/>
</dbReference>
<protein>
    <submittedName>
        <fullName evidence="1">Uncharacterized protein</fullName>
    </submittedName>
</protein>
<dbReference type="EMBL" id="BGPR01006511">
    <property type="protein sequence ID" value="GBN19613.1"/>
    <property type="molecule type" value="Genomic_DNA"/>
</dbReference>
<gene>
    <name evidence="1" type="ORF">AVEN_209227_1</name>
</gene>